<dbReference type="RefSeq" id="YP_009013443.1">
    <property type="nucleotide sequence ID" value="NC_023701.1"/>
</dbReference>
<dbReference type="Proteomes" id="UP000005648">
    <property type="component" value="Segment"/>
</dbReference>
<dbReference type="GeneID" id="18561122"/>
<proteinExistence type="predicted"/>
<accession>G8I8C1</accession>
<evidence type="ECO:0000313" key="2">
    <source>
        <dbReference type="Proteomes" id="UP000005648"/>
    </source>
</evidence>
<sequence>MNLTYTQPRKRVSEYVAIADDLYIEVDKVATDYLGWQVFISRMLDGTPEGSRDVGIYHTFAQTRREAYALAAAYAEADAILKRAVA</sequence>
<reference evidence="1 2" key="1">
    <citation type="journal article" date="2012" name="J. Virol.">
        <title>Complete Genome Sequences of 138 Mycobacteriophages.</title>
        <authorList>
            <consortium name="the Science Education Alliance Phage Hunters Advancing Genomics and Evolutionary Science Program"/>
            <consortium name="the KwaZulu-Natal Research Institute for Tuberculosis and HIV Mycobacterial Genetics Course Students"/>
            <consortium name="the Phage Hunters Integrating Research and Education Program"/>
            <person name="Hatfull G.F."/>
        </authorList>
    </citation>
    <scope>NUCLEOTIDE SEQUENCE [LARGE SCALE GENOMIC DNA]</scope>
</reference>
<evidence type="ECO:0000313" key="1">
    <source>
        <dbReference type="EMBL" id="AER48998.1"/>
    </source>
</evidence>
<dbReference type="KEGG" id="vg:18561122"/>
<keyword evidence="2" id="KW-1185">Reference proteome</keyword>
<dbReference type="EMBL" id="JN699007">
    <property type="protein sequence ID" value="AER48998.1"/>
    <property type="molecule type" value="Genomic_DNA"/>
</dbReference>
<protein>
    <submittedName>
        <fullName evidence="1">Uncharacterized protein</fullName>
    </submittedName>
</protein>
<name>G8I8C1_9CAUD</name>
<organism evidence="1 2">
    <name type="scientific">Mycobacterium phage Acadian</name>
    <dbReference type="NCBI Taxonomy" id="2902794"/>
    <lineage>
        <taxon>Viruses</taxon>
        <taxon>Duplodnaviria</taxon>
        <taxon>Heunggongvirae</taxon>
        <taxon>Uroviricota</taxon>
        <taxon>Caudoviricetes</taxon>
        <taxon>Bclasvirinae</taxon>
        <taxon>Acadianvirus</taxon>
        <taxon>Acadianvirus acadian</taxon>
    </lineage>
</organism>
<gene>
    <name evidence="1" type="primary">85</name>
    <name evidence="1" type="ORF">ACADIAN_85</name>
</gene>